<dbReference type="EC" id="5.3.2.1" evidence="9"/>
<dbReference type="AlphaFoldDB" id="A0A7J6LM27"/>
<evidence type="ECO:0000313" key="14">
    <source>
        <dbReference type="Proteomes" id="UP000591131"/>
    </source>
</evidence>
<reference evidence="13 14" key="1">
    <citation type="submission" date="2020-04" db="EMBL/GenBank/DDBJ databases">
        <title>Perkinsus chesapeaki whole genome sequence.</title>
        <authorList>
            <person name="Bogema D.R."/>
        </authorList>
    </citation>
    <scope>NUCLEOTIDE SEQUENCE [LARGE SCALE GENOMIC DNA]</scope>
    <source>
        <strain evidence="13">ATCC PRA-425</strain>
    </source>
</reference>
<dbReference type="GO" id="GO:0005615">
    <property type="term" value="C:extracellular space"/>
    <property type="evidence" value="ECO:0007669"/>
    <property type="project" value="UniProtKB-KW"/>
</dbReference>
<dbReference type="InterPro" id="IPR014347">
    <property type="entry name" value="Tautomerase/MIF_sf"/>
</dbReference>
<evidence type="ECO:0000256" key="6">
    <source>
        <dbReference type="ARBA" id="ARBA00036735"/>
    </source>
</evidence>
<name>A0A7J6LM27_PERCH</name>
<dbReference type="GO" id="GO:0004167">
    <property type="term" value="F:dopachrome isomerase activity"/>
    <property type="evidence" value="ECO:0007669"/>
    <property type="project" value="UniProtKB-EC"/>
</dbReference>
<organism evidence="13 14">
    <name type="scientific">Perkinsus chesapeaki</name>
    <name type="common">Clam parasite</name>
    <name type="synonym">Perkinsus andrewsi</name>
    <dbReference type="NCBI Taxonomy" id="330153"/>
    <lineage>
        <taxon>Eukaryota</taxon>
        <taxon>Sar</taxon>
        <taxon>Alveolata</taxon>
        <taxon>Perkinsozoa</taxon>
        <taxon>Perkinsea</taxon>
        <taxon>Perkinsida</taxon>
        <taxon>Perkinsidae</taxon>
        <taxon>Perkinsus</taxon>
    </lineage>
</organism>
<keyword evidence="4" id="KW-0964">Secreted</keyword>
<keyword evidence="14" id="KW-1185">Reference proteome</keyword>
<comment type="catalytic activity">
    <reaction evidence="6">
        <text>3-phenylpyruvate = enol-phenylpyruvate</text>
        <dbReference type="Rhea" id="RHEA:17097"/>
        <dbReference type="ChEBI" id="CHEBI:16815"/>
        <dbReference type="ChEBI" id="CHEBI:18005"/>
        <dbReference type="EC" id="5.3.2.1"/>
    </reaction>
</comment>
<evidence type="ECO:0000256" key="3">
    <source>
        <dbReference type="ARBA" id="ARBA00022514"/>
    </source>
</evidence>
<dbReference type="GO" id="GO:0005125">
    <property type="term" value="F:cytokine activity"/>
    <property type="evidence" value="ECO:0007669"/>
    <property type="project" value="UniProtKB-KW"/>
</dbReference>
<comment type="catalytic activity">
    <reaction evidence="7">
        <text>L-dopachrome = 5,6-dihydroxyindole-2-carboxylate</text>
        <dbReference type="Rhea" id="RHEA:13041"/>
        <dbReference type="ChEBI" id="CHEBI:16875"/>
        <dbReference type="ChEBI" id="CHEBI:57509"/>
        <dbReference type="EC" id="5.3.3.12"/>
    </reaction>
</comment>
<evidence type="ECO:0000256" key="12">
    <source>
        <dbReference type="ARBA" id="ARBA00042730"/>
    </source>
</evidence>
<keyword evidence="5" id="KW-0413">Isomerase</keyword>
<dbReference type="Gene3D" id="3.30.429.10">
    <property type="entry name" value="Macrophage Migration Inhibitory Factor"/>
    <property type="match status" value="1"/>
</dbReference>
<evidence type="ECO:0000256" key="1">
    <source>
        <dbReference type="ARBA" id="ARBA00004613"/>
    </source>
</evidence>
<comment type="subcellular location">
    <subcellularLocation>
        <location evidence="1">Secreted</location>
    </subcellularLocation>
</comment>
<evidence type="ECO:0000256" key="11">
    <source>
        <dbReference type="ARBA" id="ARBA00041912"/>
    </source>
</evidence>
<evidence type="ECO:0000313" key="13">
    <source>
        <dbReference type="EMBL" id="KAF4660166.1"/>
    </source>
</evidence>
<dbReference type="SUPFAM" id="SSF55331">
    <property type="entry name" value="Tautomerase/MIF"/>
    <property type="match status" value="1"/>
</dbReference>
<dbReference type="EC" id="5.3.3.12" evidence="8"/>
<evidence type="ECO:0000256" key="9">
    <source>
        <dbReference type="ARBA" id="ARBA00039086"/>
    </source>
</evidence>
<evidence type="ECO:0000256" key="4">
    <source>
        <dbReference type="ARBA" id="ARBA00022525"/>
    </source>
</evidence>
<evidence type="ECO:0000256" key="5">
    <source>
        <dbReference type="ARBA" id="ARBA00023235"/>
    </source>
</evidence>
<dbReference type="Proteomes" id="UP000591131">
    <property type="component" value="Unassembled WGS sequence"/>
</dbReference>
<dbReference type="PANTHER" id="PTHR11954">
    <property type="entry name" value="D-DOPACHROME DECARBOXYLASE"/>
    <property type="match status" value="1"/>
</dbReference>
<dbReference type="InterPro" id="IPR001398">
    <property type="entry name" value="Macrophage_inhib_fac"/>
</dbReference>
<accession>A0A7J6LM27</accession>
<dbReference type="PANTHER" id="PTHR11954:SF6">
    <property type="entry name" value="MACROPHAGE MIGRATION INHIBITORY FACTOR"/>
    <property type="match status" value="1"/>
</dbReference>
<dbReference type="GO" id="GO:0050178">
    <property type="term" value="F:phenylpyruvate tautomerase activity"/>
    <property type="evidence" value="ECO:0007669"/>
    <property type="project" value="UniProtKB-EC"/>
</dbReference>
<proteinExistence type="inferred from homology"/>
<evidence type="ECO:0000256" key="7">
    <source>
        <dbReference type="ARBA" id="ARBA00036823"/>
    </source>
</evidence>
<dbReference type="OrthoDB" id="255819at2759"/>
<evidence type="ECO:0000256" key="8">
    <source>
        <dbReference type="ARBA" id="ARBA00038932"/>
    </source>
</evidence>
<evidence type="ECO:0000256" key="10">
    <source>
        <dbReference type="ARBA" id="ARBA00041631"/>
    </source>
</evidence>
<comment type="similarity">
    <text evidence="2">Belongs to the MIF family.</text>
</comment>
<protein>
    <recommendedName>
        <fullName evidence="12">L-dopachrome isomerase</fullName>
        <ecNumber evidence="9">5.3.2.1</ecNumber>
        <ecNumber evidence="8">5.3.3.12</ecNumber>
    </recommendedName>
    <alternativeName>
        <fullName evidence="10">L-dopachrome tautomerase</fullName>
    </alternativeName>
    <alternativeName>
        <fullName evidence="11">Phenylpyruvate tautomerase</fullName>
    </alternativeName>
</protein>
<dbReference type="Pfam" id="PF01187">
    <property type="entry name" value="MIF"/>
    <property type="match status" value="1"/>
</dbReference>
<keyword evidence="3" id="KW-0202">Cytokine</keyword>
<sequence length="113" mass="11776">MPCVTVTTDVKSIVSDPARAGRVMADAVSKALGKPKQYITVKIVPAAGVYVGGDEAGGVSVEIYSIGGGLKGTLCDGVYDTLEKEYGIKSDKAVVRFQNLNPAEYAMNGNTFA</sequence>
<evidence type="ECO:0000256" key="2">
    <source>
        <dbReference type="ARBA" id="ARBA00005851"/>
    </source>
</evidence>
<gene>
    <name evidence="13" type="ORF">FOL47_007274</name>
</gene>
<comment type="caution">
    <text evidence="13">The sequence shown here is derived from an EMBL/GenBank/DDBJ whole genome shotgun (WGS) entry which is preliminary data.</text>
</comment>
<dbReference type="EMBL" id="JAAPAO010000424">
    <property type="protein sequence ID" value="KAF4660166.1"/>
    <property type="molecule type" value="Genomic_DNA"/>
</dbReference>